<feature type="compositionally biased region" description="Basic and acidic residues" evidence="4">
    <location>
        <begin position="237"/>
        <end position="247"/>
    </location>
</feature>
<evidence type="ECO:0000256" key="1">
    <source>
        <dbReference type="ARBA" id="ARBA00022737"/>
    </source>
</evidence>
<keyword evidence="8" id="KW-1185">Reference proteome</keyword>
<dbReference type="Gene3D" id="1.25.40.20">
    <property type="entry name" value="Ankyrin repeat-containing domain"/>
    <property type="match status" value="11"/>
</dbReference>
<dbReference type="SMART" id="SM00248">
    <property type="entry name" value="ANK"/>
    <property type="match status" value="23"/>
</dbReference>
<comment type="caution">
    <text evidence="7">The sequence shown here is derived from an EMBL/GenBank/DDBJ whole genome shotgun (WGS) entry which is preliminary data.</text>
</comment>
<keyword evidence="1" id="KW-0677">Repeat</keyword>
<dbReference type="Pfam" id="PF00023">
    <property type="entry name" value="Ank"/>
    <property type="match status" value="1"/>
</dbReference>
<feature type="repeat" description="ANK" evidence="3">
    <location>
        <begin position="1859"/>
        <end position="1891"/>
    </location>
</feature>
<dbReference type="PANTHER" id="PTHR24198">
    <property type="entry name" value="ANKYRIN REPEAT AND PROTEIN KINASE DOMAIN-CONTAINING PROTEIN"/>
    <property type="match status" value="1"/>
</dbReference>
<dbReference type="InterPro" id="IPR027417">
    <property type="entry name" value="P-loop_NTPase"/>
</dbReference>
<dbReference type="SUPFAM" id="SSF52540">
    <property type="entry name" value="P-loop containing nucleoside triphosphate hydrolases"/>
    <property type="match status" value="1"/>
</dbReference>
<feature type="repeat" description="ANK" evidence="3">
    <location>
        <begin position="1452"/>
        <end position="1478"/>
    </location>
</feature>
<dbReference type="SUPFAM" id="SSF48403">
    <property type="entry name" value="Ankyrin repeat"/>
    <property type="match status" value="3"/>
</dbReference>
<dbReference type="Pfam" id="PF22939">
    <property type="entry name" value="WHD_GPIID"/>
    <property type="match status" value="1"/>
</dbReference>
<name>A0AAD4BVK4_BOLED</name>
<evidence type="ECO:0000256" key="2">
    <source>
        <dbReference type="ARBA" id="ARBA00023043"/>
    </source>
</evidence>
<dbReference type="PROSITE" id="PS50297">
    <property type="entry name" value="ANK_REP_REGION"/>
    <property type="match status" value="11"/>
</dbReference>
<gene>
    <name evidence="7" type="ORF">L210DRAFT_3760329</name>
</gene>
<dbReference type="EMBL" id="WHUW01000011">
    <property type="protein sequence ID" value="KAF8440860.1"/>
    <property type="molecule type" value="Genomic_DNA"/>
</dbReference>
<reference evidence="7" key="1">
    <citation type="submission" date="2019-10" db="EMBL/GenBank/DDBJ databases">
        <authorList>
            <consortium name="DOE Joint Genome Institute"/>
            <person name="Kuo A."/>
            <person name="Miyauchi S."/>
            <person name="Kiss E."/>
            <person name="Drula E."/>
            <person name="Kohler A."/>
            <person name="Sanchez-Garcia M."/>
            <person name="Andreopoulos B."/>
            <person name="Barry K.W."/>
            <person name="Bonito G."/>
            <person name="Buee M."/>
            <person name="Carver A."/>
            <person name="Chen C."/>
            <person name="Cichocki N."/>
            <person name="Clum A."/>
            <person name="Culley D."/>
            <person name="Crous P.W."/>
            <person name="Fauchery L."/>
            <person name="Girlanda M."/>
            <person name="Hayes R."/>
            <person name="Keri Z."/>
            <person name="LaButti K."/>
            <person name="Lipzen A."/>
            <person name="Lombard V."/>
            <person name="Magnuson J."/>
            <person name="Maillard F."/>
            <person name="Morin E."/>
            <person name="Murat C."/>
            <person name="Nolan M."/>
            <person name="Ohm R."/>
            <person name="Pangilinan J."/>
            <person name="Pereira M."/>
            <person name="Perotto S."/>
            <person name="Peter M."/>
            <person name="Riley R."/>
            <person name="Sitrit Y."/>
            <person name="Stielow B."/>
            <person name="Szollosi G."/>
            <person name="Zifcakova L."/>
            <person name="Stursova M."/>
            <person name="Spatafora J.W."/>
            <person name="Tedersoo L."/>
            <person name="Vaario L.-M."/>
            <person name="Yamada A."/>
            <person name="Yan M."/>
            <person name="Wang P."/>
            <person name="Xu J."/>
            <person name="Bruns T."/>
            <person name="Baldrian P."/>
            <person name="Vilgalys R."/>
            <person name="Henrissat B."/>
            <person name="Grigoriev I.V."/>
            <person name="Hibbett D."/>
            <person name="Nagy L.G."/>
            <person name="Martin F.M."/>
        </authorList>
    </citation>
    <scope>NUCLEOTIDE SEQUENCE</scope>
    <source>
        <strain evidence="7">BED1</strain>
    </source>
</reference>
<dbReference type="InterPro" id="IPR056884">
    <property type="entry name" value="NPHP3-like_N"/>
</dbReference>
<dbReference type="Gene3D" id="3.40.50.300">
    <property type="entry name" value="P-loop containing nucleotide triphosphate hydrolases"/>
    <property type="match status" value="1"/>
</dbReference>
<evidence type="ECO:0000259" key="6">
    <source>
        <dbReference type="Pfam" id="PF24883"/>
    </source>
</evidence>
<feature type="repeat" description="ANK" evidence="3">
    <location>
        <begin position="1757"/>
        <end position="1782"/>
    </location>
</feature>
<feature type="repeat" description="ANK" evidence="3">
    <location>
        <begin position="1349"/>
        <end position="1373"/>
    </location>
</feature>
<protein>
    <submittedName>
        <fullName evidence="7">Ankyrin repeat-containing domain protein</fullName>
    </submittedName>
</protein>
<dbReference type="InterPro" id="IPR002110">
    <property type="entry name" value="Ankyrin_rpt"/>
</dbReference>
<accession>A0AAD4BVK4</accession>
<sequence>MERSRKILCKIASASREVVAVANNYADREDYNCVSRCHFQLEEDMRRISVACECLADILDKPSPQEGHAVDVRIQDWVVTEEPQVCLDTLSRMKSLLQQKENTSSWASRMFRGGRSSTTTGMQDKIKEAVDLFNSYKGCFHLLFSTELWNNESAVQRQHHTPQSRAHSVKGKSDLFESRPPIITQVDDTVVPLDPGVQGGHAEQEVSNIVVQGLPTGLRTTLQETVNDQGRHAATQRRGEVKSAKQREEEEKKLEEILKWLDGLNCAEKHDVTLSLRQEDTCKWLFDTTQYKMWRDGKSGSFWLRGKPGAGKSVLVSFVIDSFKNDPGRRKGEILTFFYCDFRNERSTNAAEVMRSILSQLLRHLRGHSANLEDVLGDLIKAKEWGGGTLGNAKELAGIASRAASLLGQKPLVIVDALDECKDVRKLIQALMMIRDHVRLFVSSRPLHTIVDVLSELPFVSMEDMADKLSADIELHVTRELDARQRLRDLDTGFKTEIRSVLCEKADGMFRWVQCSIDTLDRCVTRKEVRNALDSLPKGLDETYERILLAIDMETPSGRLAQRALVWLVAAQRNLRLTEIMEALSINLKTRRLDPDIGPMHSGALLDACGSLVTYSEKTGIIILAHFSVKEYLAGEFTRTNLPAYYISSEQAHLLLAQSCMCYLSICLRHAQRPVDASGSRTTGGSSQFMIRLHPKSHPLLDYALDDALDHFGHLGSTFKSVLHDVTVLAEDIQRHSWIWDHVCIPGRDTWEFWGKPRWPAAVHDLLLYILVAFASDLFMETFLRGITLKPKKGTNPLVYAAYFDKTEHARMLLSLGAGLNQRGWETVGCRQSLPIEVAFWNQHYAMVTLFVEEGSTVPSHIFTDSFFKRSFIQSIPSSIVRLLLQTDEFAETINKWPDTTTLHAIQTSNHSLVFEKVAEQDLIAIIRRFIQVADEIFAPNLIKEAFFRLAVAQGYFSAVQYLRTLGTSLPSDLLVRLHHYPGRWRTASMIQFLVENGADVLVSTSSGDSVLHAILHCAAIDPSEDDILEAVKLLVDLGCNPLEADSHGNTPLRIAIKRGYISVAQYLLTLGEPLPSDLFVTLNHGQWGWCTASMIHFLVENGVDPLVHNADGDSLLHIVSQSLYDDDEALEVVKVLVDYHCDPLEANSRGTPPVHTAVKRGYISVARYLVTVGAYLPPDLLVTSCRSLWCTAPMIQFLVENHVDVLAHTSDGDSMLHIVLDLLYLHGHEALEVVKLLVSYGCDPLEANLSGKTPLDIAAEHNHISVARYLLGFRSDTTLHHDSDVTLMGPCMIRLLVENGVNVSPHSNDWENSILHTTLQSFYRDNEALEVVKLLIGYGCDPLEGNPPGNTLLHAAVERGYVSVARYLLSLGIHPRPDLLITLYHVSWFGDKARMMIPLLVENGVDVLLCTSDGETALHIILSAMYIDNEALEVARILIEYGCDPLEVNIHGKAPLHIAIEQGHTSVARYLISLGASPPSDLLITLKNPMWYRRIPHMIPFLVENGVNVHTRGGDSALHVMLQSSDDNDETLEAMRVLVAYYGCNPFKVNARGKTPLHTAVERGYMSVAQYLISLGVSLPPDLLITSNLLSWDQVTARMVHFLVENGVNVLAYDSNGNSALHIVLQSSYDHDEALEAAKFLVAYGCNPLEANARGTTPLCIAVKRGHISVAQYFVSLGATIPPDLLVTLSRDWSYWSTTPMVRFLVENGVDVLAHADDGDSLLHVALGCTNTEDSILEVVKLLVNLGCDPLGANYRGNTPLHLAVQHNHISAVRYLLTLGAPLPPDLLVTLDRARSYWSTAAMIRFLVDNGVDVLAHANDGDSMLHSALRCLNFDSDFLDVAKLLIGYGCDPLEANSRGETPLHIAAERSHVSVASYLITQGASVLTKASNGDTVLHFATRGVYPYPYDDEDADVRTLAAVEFFVGHGSDPAVHNDNGETPLHNAVDLGRIETIYLLSLNNALPLDIIFTAIQSDHNSVCCRYIVQTLVTSGCATQTRNAEGDTPLQVAVKKGKVDVVKYLLSVGSVQKPSLEDLLSAAALAPASVQSEMRRMLSDRRARSESPELPPAKRVRHS</sequence>
<feature type="region of interest" description="Disordered" evidence="4">
    <location>
        <begin position="228"/>
        <end position="247"/>
    </location>
</feature>
<evidence type="ECO:0000256" key="4">
    <source>
        <dbReference type="SAM" id="MobiDB-lite"/>
    </source>
</evidence>
<feature type="domain" description="Nephrocystin 3-like N-terminal" evidence="6">
    <location>
        <begin position="280"/>
        <end position="445"/>
    </location>
</feature>
<feature type="repeat" description="ANK" evidence="3">
    <location>
        <begin position="1251"/>
        <end position="1283"/>
    </location>
</feature>
<proteinExistence type="predicted"/>
<organism evidence="7 8">
    <name type="scientific">Boletus edulis BED1</name>
    <dbReference type="NCBI Taxonomy" id="1328754"/>
    <lineage>
        <taxon>Eukaryota</taxon>
        <taxon>Fungi</taxon>
        <taxon>Dikarya</taxon>
        <taxon>Basidiomycota</taxon>
        <taxon>Agaricomycotina</taxon>
        <taxon>Agaricomycetes</taxon>
        <taxon>Agaricomycetidae</taxon>
        <taxon>Boletales</taxon>
        <taxon>Boletineae</taxon>
        <taxon>Boletaceae</taxon>
        <taxon>Boletoideae</taxon>
        <taxon>Boletus</taxon>
    </lineage>
</organism>
<feature type="repeat" description="ANK" evidence="3">
    <location>
        <begin position="793"/>
        <end position="825"/>
    </location>
</feature>
<feature type="repeat" description="ANK" evidence="3">
    <location>
        <begin position="1048"/>
        <end position="1072"/>
    </location>
</feature>
<feature type="region of interest" description="Disordered" evidence="4">
    <location>
        <begin position="2052"/>
        <end position="2076"/>
    </location>
</feature>
<reference evidence="7" key="2">
    <citation type="journal article" date="2020" name="Nat. Commun.">
        <title>Large-scale genome sequencing of mycorrhizal fungi provides insights into the early evolution of symbiotic traits.</title>
        <authorList>
            <person name="Miyauchi S."/>
            <person name="Kiss E."/>
            <person name="Kuo A."/>
            <person name="Drula E."/>
            <person name="Kohler A."/>
            <person name="Sanchez-Garcia M."/>
            <person name="Morin E."/>
            <person name="Andreopoulos B."/>
            <person name="Barry K.W."/>
            <person name="Bonito G."/>
            <person name="Buee M."/>
            <person name="Carver A."/>
            <person name="Chen C."/>
            <person name="Cichocki N."/>
            <person name="Clum A."/>
            <person name="Culley D."/>
            <person name="Crous P.W."/>
            <person name="Fauchery L."/>
            <person name="Girlanda M."/>
            <person name="Hayes R.D."/>
            <person name="Keri Z."/>
            <person name="LaButti K."/>
            <person name="Lipzen A."/>
            <person name="Lombard V."/>
            <person name="Magnuson J."/>
            <person name="Maillard F."/>
            <person name="Murat C."/>
            <person name="Nolan M."/>
            <person name="Ohm R.A."/>
            <person name="Pangilinan J."/>
            <person name="Pereira M.F."/>
            <person name="Perotto S."/>
            <person name="Peter M."/>
            <person name="Pfister S."/>
            <person name="Riley R."/>
            <person name="Sitrit Y."/>
            <person name="Stielow J.B."/>
            <person name="Szollosi G."/>
            <person name="Zifcakova L."/>
            <person name="Stursova M."/>
            <person name="Spatafora J.W."/>
            <person name="Tedersoo L."/>
            <person name="Vaario L.M."/>
            <person name="Yamada A."/>
            <person name="Yan M."/>
            <person name="Wang P."/>
            <person name="Xu J."/>
            <person name="Bruns T."/>
            <person name="Baldrian P."/>
            <person name="Vilgalys R."/>
            <person name="Dunand C."/>
            <person name="Henrissat B."/>
            <person name="Grigoriev I.V."/>
            <person name="Hibbett D."/>
            <person name="Nagy L.G."/>
            <person name="Martin F.M."/>
        </authorList>
    </citation>
    <scope>NUCLEOTIDE SEQUENCE</scope>
    <source>
        <strain evidence="7">BED1</strain>
    </source>
</reference>
<feature type="domain" description="GPI inositol-deacylase winged helix" evidence="5">
    <location>
        <begin position="558"/>
        <end position="636"/>
    </location>
</feature>
<dbReference type="PANTHER" id="PTHR24198:SF165">
    <property type="entry name" value="ANKYRIN REPEAT-CONTAINING PROTEIN-RELATED"/>
    <property type="match status" value="1"/>
</dbReference>
<dbReference type="InterPro" id="IPR054471">
    <property type="entry name" value="GPIID_WHD"/>
</dbReference>
<feature type="compositionally biased region" description="Basic and acidic residues" evidence="4">
    <location>
        <begin position="2052"/>
        <end position="2064"/>
    </location>
</feature>
<evidence type="ECO:0000256" key="3">
    <source>
        <dbReference type="PROSITE-ProRule" id="PRU00023"/>
    </source>
</evidence>
<evidence type="ECO:0000313" key="7">
    <source>
        <dbReference type="EMBL" id="KAF8440860.1"/>
    </source>
</evidence>
<feature type="repeat" description="ANK" evidence="3">
    <location>
        <begin position="1150"/>
        <end position="1175"/>
    </location>
</feature>
<dbReference type="Pfam" id="PF12796">
    <property type="entry name" value="Ank_2"/>
    <property type="match status" value="9"/>
</dbReference>
<evidence type="ECO:0000313" key="8">
    <source>
        <dbReference type="Proteomes" id="UP001194468"/>
    </source>
</evidence>
<feature type="repeat" description="ANK" evidence="3">
    <location>
        <begin position="2002"/>
        <end position="2027"/>
    </location>
</feature>
<dbReference type="PROSITE" id="PS50088">
    <property type="entry name" value="ANK_REPEAT"/>
    <property type="match status" value="12"/>
</dbReference>
<feature type="repeat" description="ANK" evidence="3">
    <location>
        <begin position="1553"/>
        <end position="1580"/>
    </location>
</feature>
<feature type="repeat" description="ANK" evidence="3">
    <location>
        <begin position="1938"/>
        <end position="1958"/>
    </location>
</feature>
<dbReference type="Proteomes" id="UP001194468">
    <property type="component" value="Unassembled WGS sequence"/>
</dbReference>
<dbReference type="Pfam" id="PF24883">
    <property type="entry name" value="NPHP3_N"/>
    <property type="match status" value="1"/>
</dbReference>
<evidence type="ECO:0000259" key="5">
    <source>
        <dbReference type="Pfam" id="PF22939"/>
    </source>
</evidence>
<dbReference type="GO" id="GO:0005737">
    <property type="term" value="C:cytoplasm"/>
    <property type="evidence" value="ECO:0007669"/>
    <property type="project" value="TreeGrafter"/>
</dbReference>
<feature type="repeat" description="ANK" evidence="3">
    <location>
        <begin position="1655"/>
        <end position="1682"/>
    </location>
</feature>
<dbReference type="InterPro" id="IPR036770">
    <property type="entry name" value="Ankyrin_rpt-contain_sf"/>
</dbReference>
<keyword evidence="2 3" id="KW-0040">ANK repeat</keyword>